<dbReference type="Proteomes" id="UP000092573">
    <property type="component" value="Chromosome"/>
</dbReference>
<keyword evidence="3" id="KW-1185">Reference proteome</keyword>
<accession>A0A1B1MZ11</accession>
<dbReference type="Pfam" id="PF13556">
    <property type="entry name" value="HTH_30"/>
    <property type="match status" value="1"/>
</dbReference>
<dbReference type="STRING" id="1462996.AWM70_07345"/>
<protein>
    <recommendedName>
        <fullName evidence="1">PucR C-terminal helix-turn-helix domain-containing protein</fullName>
    </recommendedName>
</protein>
<evidence type="ECO:0000313" key="2">
    <source>
        <dbReference type="EMBL" id="ANS74415.1"/>
    </source>
</evidence>
<dbReference type="AlphaFoldDB" id="A0A1B1MZ11"/>
<feature type="domain" description="PucR C-terminal helix-turn-helix" evidence="1">
    <location>
        <begin position="26"/>
        <end position="82"/>
    </location>
</feature>
<dbReference type="InterPro" id="IPR042070">
    <property type="entry name" value="PucR_C-HTH_sf"/>
</dbReference>
<evidence type="ECO:0000313" key="3">
    <source>
        <dbReference type="Proteomes" id="UP000092573"/>
    </source>
</evidence>
<reference evidence="2 3" key="1">
    <citation type="submission" date="2016-01" db="EMBL/GenBank/DDBJ databases">
        <title>Complete Genome Sequence of Paenibacillus yonginensis DCY84, a novel Plant Growth-Promoting Bacteria with Elicitation of Induced Systemic Resistance.</title>
        <authorList>
            <person name="Kim Y.J."/>
            <person name="Yang D.C."/>
            <person name="Sukweenadhi J."/>
        </authorList>
    </citation>
    <scope>NUCLEOTIDE SEQUENCE [LARGE SCALE GENOMIC DNA]</scope>
    <source>
        <strain evidence="2 3">DCY84</strain>
    </source>
</reference>
<evidence type="ECO:0000259" key="1">
    <source>
        <dbReference type="Pfam" id="PF13556"/>
    </source>
</evidence>
<sequence length="105" mass="12064">MGVVSSRHQLRSSEELDSCSINKYELLKALDAFILSGKRFKEAASLLDIHPNTFAYRMKRIEEILDLRLEQHAVFFDLQFAWQVLDMLDLKQSLLDGQKNGSFSG</sequence>
<dbReference type="Gene3D" id="1.10.10.2840">
    <property type="entry name" value="PucR C-terminal helix-turn-helix domain"/>
    <property type="match status" value="1"/>
</dbReference>
<organism evidence="2 3">
    <name type="scientific">Paenibacillus yonginensis</name>
    <dbReference type="NCBI Taxonomy" id="1462996"/>
    <lineage>
        <taxon>Bacteria</taxon>
        <taxon>Bacillati</taxon>
        <taxon>Bacillota</taxon>
        <taxon>Bacilli</taxon>
        <taxon>Bacillales</taxon>
        <taxon>Paenibacillaceae</taxon>
        <taxon>Paenibacillus</taxon>
    </lineage>
</organism>
<dbReference type="OrthoDB" id="143422at2"/>
<dbReference type="KEGG" id="pyg:AWM70_07345"/>
<name>A0A1B1MZ11_9BACL</name>
<dbReference type="RefSeq" id="WP_068695070.1">
    <property type="nucleotide sequence ID" value="NZ_CP014167.1"/>
</dbReference>
<dbReference type="InterPro" id="IPR025736">
    <property type="entry name" value="PucR_C-HTH_dom"/>
</dbReference>
<proteinExistence type="predicted"/>
<dbReference type="EMBL" id="CP014167">
    <property type="protein sequence ID" value="ANS74415.1"/>
    <property type="molecule type" value="Genomic_DNA"/>
</dbReference>
<gene>
    <name evidence="2" type="ORF">AWM70_07345</name>
</gene>